<comment type="similarity">
    <text evidence="1">Belongs to the complex I 30 kDa subunit family.</text>
</comment>
<dbReference type="InterPro" id="IPR001268">
    <property type="entry name" value="NADH_UbQ_OxRdtase_30kDa_su"/>
</dbReference>
<evidence type="ECO:0000256" key="1">
    <source>
        <dbReference type="ARBA" id="ARBA00007569"/>
    </source>
</evidence>
<evidence type="ECO:0000259" key="2">
    <source>
        <dbReference type="Pfam" id="PF00329"/>
    </source>
</evidence>
<dbReference type="InterPro" id="IPR037232">
    <property type="entry name" value="NADH_quin_OxRdtase_su_C/D-like"/>
</dbReference>
<evidence type="ECO:0000313" key="3">
    <source>
        <dbReference type="EMBL" id="AIF04766.1"/>
    </source>
</evidence>
<dbReference type="GO" id="GO:0008137">
    <property type="term" value="F:NADH dehydrogenase (ubiquinone) activity"/>
    <property type="evidence" value="ECO:0007669"/>
    <property type="project" value="InterPro"/>
</dbReference>
<dbReference type="PANTHER" id="PTHR10884">
    <property type="entry name" value="NADH DEHYDROGENASE UBIQUINONE IRON-SULFUR PROTEIN 3"/>
    <property type="match status" value="1"/>
</dbReference>
<proteinExistence type="inferred from homology"/>
<dbReference type="AlphaFoldDB" id="A0A075GL18"/>
<organism evidence="3">
    <name type="scientific">uncultured marine group II/III euryarchaeote KM3_176_D12</name>
    <dbReference type="NCBI Taxonomy" id="1457936"/>
    <lineage>
        <taxon>Archaea</taxon>
        <taxon>Methanobacteriati</taxon>
        <taxon>Methanobacteriota</taxon>
        <taxon>environmental samples</taxon>
    </lineage>
</organism>
<name>A0A075GL18_9EURY</name>
<dbReference type="EC" id="1.6.5.3" evidence="3"/>
<keyword evidence="3" id="KW-0560">Oxidoreductase</keyword>
<accession>A0A075GL18</accession>
<dbReference type="Pfam" id="PF00329">
    <property type="entry name" value="Complex1_30kDa"/>
    <property type="match status" value="1"/>
</dbReference>
<dbReference type="SUPFAM" id="SSF143243">
    <property type="entry name" value="Nqo5-like"/>
    <property type="match status" value="1"/>
</dbReference>
<sequence>MGMKIKAEYAEESAQQVVDAATTRWSGTSLLAEVRHHKSGMKMPYVFIDCPKNHWRAVAKWLRFEMRADHCSMITGTHWPEGPDEKKWEVVVHLMRMNVINPPERGGWTEQVIRDPAILQDDDVPMEFEISISIPDTRNPTVQSVQEVWMGADWNEKETWDLVGIEFDGHEGMRRVLQPHDTPVGFHPLQKEHKIRYHDSEIMYDDPQGFGRKPADDGKVK</sequence>
<dbReference type="PANTHER" id="PTHR10884:SF14">
    <property type="entry name" value="NADH DEHYDROGENASE [UBIQUINONE] IRON-SULFUR PROTEIN 3, MITOCHONDRIAL"/>
    <property type="match status" value="1"/>
</dbReference>
<dbReference type="Gene3D" id="3.30.460.80">
    <property type="entry name" value="NADH:ubiquinone oxidoreductase, 30kDa subunit"/>
    <property type="match status" value="1"/>
</dbReference>
<dbReference type="GO" id="GO:0016491">
    <property type="term" value="F:oxidoreductase activity"/>
    <property type="evidence" value="ECO:0007669"/>
    <property type="project" value="UniProtKB-KW"/>
</dbReference>
<reference evidence="3" key="1">
    <citation type="journal article" date="2014" name="Genome Biol. Evol.">
        <title>Pangenome evidence for extensive interdomain horizontal transfer affecting lineage core and shell genes in uncultured planktonic thaumarchaeota and euryarchaeota.</title>
        <authorList>
            <person name="Deschamps P."/>
            <person name="Zivanovic Y."/>
            <person name="Moreira D."/>
            <person name="Rodriguez-Valera F."/>
            <person name="Lopez-Garcia P."/>
        </authorList>
    </citation>
    <scope>NUCLEOTIDE SEQUENCE</scope>
</reference>
<gene>
    <name evidence="3" type="primary">nuoC</name>
</gene>
<dbReference type="EMBL" id="KF900718">
    <property type="protein sequence ID" value="AIF04766.1"/>
    <property type="molecule type" value="Genomic_DNA"/>
</dbReference>
<protein>
    <submittedName>
        <fullName evidence="3">NAD(P)H-quinone oxidoreductase subunit J (NuoC)</fullName>
        <ecNumber evidence="3">1.6.5.3</ecNumber>
    </submittedName>
</protein>
<feature type="domain" description="NADH:ubiquinone oxidoreductase 30kDa subunit" evidence="2">
    <location>
        <begin position="49"/>
        <end position="197"/>
    </location>
</feature>